<feature type="region of interest" description="Disordered" evidence="1">
    <location>
        <begin position="1"/>
        <end position="29"/>
    </location>
</feature>
<evidence type="ECO:0000313" key="3">
    <source>
        <dbReference type="EMBL" id="GAA5152618.1"/>
    </source>
</evidence>
<gene>
    <name evidence="3" type="ORF">GCM10023340_33230</name>
</gene>
<accession>A0ABP9PVM6</accession>
<proteinExistence type="predicted"/>
<evidence type="ECO:0000313" key="4">
    <source>
        <dbReference type="Proteomes" id="UP001500221"/>
    </source>
</evidence>
<evidence type="ECO:0000256" key="2">
    <source>
        <dbReference type="SAM" id="Phobius"/>
    </source>
</evidence>
<reference evidence="4" key="1">
    <citation type="journal article" date="2019" name="Int. J. Syst. Evol. Microbiol.">
        <title>The Global Catalogue of Microorganisms (GCM) 10K type strain sequencing project: providing services to taxonomists for standard genome sequencing and annotation.</title>
        <authorList>
            <consortium name="The Broad Institute Genomics Platform"/>
            <consortium name="The Broad Institute Genome Sequencing Center for Infectious Disease"/>
            <person name="Wu L."/>
            <person name="Ma J."/>
        </authorList>
    </citation>
    <scope>NUCLEOTIDE SEQUENCE [LARGE SCALE GENOMIC DNA]</scope>
    <source>
        <strain evidence="4">JCM 18459</strain>
    </source>
</reference>
<feature type="transmembrane region" description="Helical" evidence="2">
    <location>
        <begin position="40"/>
        <end position="65"/>
    </location>
</feature>
<sequence>MSSAYPPPPPPPSRSTPPPPTAQPWNGRHWPGEAASRGRAWLAGLADQAVLVGFFLLALGTALLLPDSSGEGLRAGLVVTAAVGALVLMLVECWCLVVRRATVGLWLAGVRGSRSVRVGLDDALEHFAYFWPSTVLLVAGSLFGDRGPSGLVHDPRGSISPWARAVGWVVLLASPVPLVVALAG</sequence>
<feature type="transmembrane region" description="Helical" evidence="2">
    <location>
        <begin position="77"/>
        <end position="107"/>
    </location>
</feature>
<dbReference type="Proteomes" id="UP001500221">
    <property type="component" value="Unassembled WGS sequence"/>
</dbReference>
<protein>
    <recommendedName>
        <fullName evidence="5">RDD family protein</fullName>
    </recommendedName>
</protein>
<keyword evidence="2" id="KW-1133">Transmembrane helix</keyword>
<comment type="caution">
    <text evidence="3">The sequence shown here is derived from an EMBL/GenBank/DDBJ whole genome shotgun (WGS) entry which is preliminary data.</text>
</comment>
<dbReference type="EMBL" id="BAABKG010000004">
    <property type="protein sequence ID" value="GAA5152618.1"/>
    <property type="molecule type" value="Genomic_DNA"/>
</dbReference>
<evidence type="ECO:0000256" key="1">
    <source>
        <dbReference type="SAM" id="MobiDB-lite"/>
    </source>
</evidence>
<organism evidence="3 4">
    <name type="scientific">Nocardioides marinquilinus</name>
    <dbReference type="NCBI Taxonomy" id="1210400"/>
    <lineage>
        <taxon>Bacteria</taxon>
        <taxon>Bacillati</taxon>
        <taxon>Actinomycetota</taxon>
        <taxon>Actinomycetes</taxon>
        <taxon>Propionibacteriales</taxon>
        <taxon>Nocardioidaceae</taxon>
        <taxon>Nocardioides</taxon>
    </lineage>
</organism>
<evidence type="ECO:0008006" key="5">
    <source>
        <dbReference type="Google" id="ProtNLM"/>
    </source>
</evidence>
<keyword evidence="2" id="KW-0812">Transmembrane</keyword>
<keyword evidence="2" id="KW-0472">Membrane</keyword>
<name>A0ABP9PVM6_9ACTN</name>
<dbReference type="RefSeq" id="WP_345461061.1">
    <property type="nucleotide sequence ID" value="NZ_BAABKG010000004.1"/>
</dbReference>
<feature type="transmembrane region" description="Helical" evidence="2">
    <location>
        <begin position="165"/>
        <end position="183"/>
    </location>
</feature>
<feature type="transmembrane region" description="Helical" evidence="2">
    <location>
        <begin position="127"/>
        <end position="144"/>
    </location>
</feature>
<keyword evidence="4" id="KW-1185">Reference proteome</keyword>
<feature type="compositionally biased region" description="Pro residues" evidence="1">
    <location>
        <begin position="1"/>
        <end position="22"/>
    </location>
</feature>